<evidence type="ECO:0000313" key="3">
    <source>
        <dbReference type="Proteomes" id="UP000798488"/>
    </source>
</evidence>
<dbReference type="InterPro" id="IPR011576">
    <property type="entry name" value="Pyridox_Oxase_N"/>
</dbReference>
<comment type="caution">
    <text evidence="2">The sequence shown here is derived from an EMBL/GenBank/DDBJ whole genome shotgun (WGS) entry which is preliminary data.</text>
</comment>
<protein>
    <submittedName>
        <fullName evidence="2">Pyridoxamine 5'-phosphate oxidase</fullName>
    </submittedName>
</protein>
<keyword evidence="3" id="KW-1185">Reference proteome</keyword>
<dbReference type="OrthoDB" id="9792542at2"/>
<dbReference type="Pfam" id="PF01243">
    <property type="entry name" value="PNPOx_N"/>
    <property type="match status" value="1"/>
</dbReference>
<dbReference type="PANTHER" id="PTHR34818">
    <property type="entry name" value="PROTEIN BLI-3"/>
    <property type="match status" value="1"/>
</dbReference>
<dbReference type="InterPro" id="IPR052917">
    <property type="entry name" value="Stress-Dev_Protein"/>
</dbReference>
<name>A0A9D3AYG6_9FIRM</name>
<feature type="domain" description="Pyridoxamine 5'-phosphate oxidase N-terminal" evidence="1">
    <location>
        <begin position="1"/>
        <end position="91"/>
    </location>
</feature>
<gene>
    <name evidence="2" type="ORF">SPSYN_01560</name>
</gene>
<evidence type="ECO:0000259" key="1">
    <source>
        <dbReference type="Pfam" id="PF01243"/>
    </source>
</evidence>
<dbReference type="RefSeq" id="WP_161821887.1">
    <property type="nucleotide sequence ID" value="NZ_LSRS01000003.1"/>
</dbReference>
<dbReference type="Gene3D" id="2.30.110.10">
    <property type="entry name" value="Electron Transport, Fmn-binding Protein, Chain A"/>
    <property type="match status" value="1"/>
</dbReference>
<evidence type="ECO:0000313" key="2">
    <source>
        <dbReference type="EMBL" id="KAF1085421.1"/>
    </source>
</evidence>
<reference evidence="2" key="1">
    <citation type="submission" date="2016-02" db="EMBL/GenBank/DDBJ databases">
        <title>Draft Genome Sequence of Sporotomaculum syntrophicum Strain FB, a Syntrophic Benzoate Degrader.</title>
        <authorList>
            <person name="Nobu M.K."/>
            <person name="Narihiro T."/>
            <person name="Qiu Y.-L."/>
            <person name="Ohashi A."/>
            <person name="Liu W.-T."/>
            <person name="Yuji S."/>
        </authorList>
    </citation>
    <scope>NUCLEOTIDE SEQUENCE</scope>
    <source>
        <strain evidence="2">FB</strain>
    </source>
</reference>
<dbReference type="EMBL" id="LSRS01000003">
    <property type="protein sequence ID" value="KAF1085421.1"/>
    <property type="molecule type" value="Genomic_DNA"/>
</dbReference>
<dbReference type="InterPro" id="IPR012349">
    <property type="entry name" value="Split_barrel_FMN-bd"/>
</dbReference>
<sequence>MMEKILTFLKENPVFYYATVDGDKPRVRPFGFFMGYEGKLYFGMGKHKQSYAQTVANPNVEISTANDKGQWIRIRGTAVFDERQEVLEKAFETMPALKEMYNEKTGRTLANFYIKDGVAEIADVQGNFESISF</sequence>
<organism evidence="2 3">
    <name type="scientific">Sporotomaculum syntrophicum</name>
    <dbReference type="NCBI Taxonomy" id="182264"/>
    <lineage>
        <taxon>Bacteria</taxon>
        <taxon>Bacillati</taxon>
        <taxon>Bacillota</taxon>
        <taxon>Clostridia</taxon>
        <taxon>Eubacteriales</taxon>
        <taxon>Desulfallaceae</taxon>
        <taxon>Sporotomaculum</taxon>
    </lineage>
</organism>
<dbReference type="SUPFAM" id="SSF50475">
    <property type="entry name" value="FMN-binding split barrel"/>
    <property type="match status" value="1"/>
</dbReference>
<proteinExistence type="predicted"/>
<dbReference type="AlphaFoldDB" id="A0A9D3AYG6"/>
<accession>A0A9D3AYG6</accession>
<dbReference type="PANTHER" id="PTHR34818:SF1">
    <property type="entry name" value="PROTEIN BLI-3"/>
    <property type="match status" value="1"/>
</dbReference>
<dbReference type="Proteomes" id="UP000798488">
    <property type="component" value="Unassembled WGS sequence"/>
</dbReference>